<dbReference type="PANTHER" id="PTHR34456:SF13">
    <property type="entry name" value="REVERSE TRANSCRIPTASE DOMAIN-CONTAINING PROTEIN"/>
    <property type="match status" value="1"/>
</dbReference>
<reference evidence="5 6" key="1">
    <citation type="submission" date="2014-09" db="EMBL/GenBank/DDBJ databases">
        <title>Complete genome sequence of a novel mitovirus in wheat sharp eyespot pathogen Rhizoctonia cerealis.</title>
        <authorList>
            <person name="Zhang T."/>
            <person name="Li W."/>
            <person name="Chen H."/>
            <person name="Yu H."/>
        </authorList>
    </citation>
    <scope>NUCLEOTIDE SEQUENCE [LARGE SCALE GENOMIC DNA]</scope>
    <source>
        <strain evidence="5">R1084</strain>
    </source>
</reference>
<accession>A0ABM5RNX7</accession>
<feature type="transmembrane region" description="Helical" evidence="4">
    <location>
        <begin position="652"/>
        <end position="676"/>
    </location>
</feature>
<keyword evidence="1 5" id="KW-0696">RNA-directed RNA polymerase</keyword>
<dbReference type="PANTHER" id="PTHR34456">
    <property type="entry name" value="MITOVIRUS RNA-DEPENDENT RNA POLYMERASE"/>
    <property type="match status" value="1"/>
</dbReference>
<keyword evidence="3" id="KW-0548">Nucleotidyltransferase</keyword>
<organism evidence="5 6">
    <name type="scientific">Rhizoctonia cerealis mitovirus</name>
    <dbReference type="NCBI Taxonomy" id="1561961"/>
    <lineage>
        <taxon>Viruses</taxon>
        <taxon>Riboviria</taxon>
        <taxon>Orthornavirae</taxon>
        <taxon>Lenarviricota</taxon>
        <taxon>Howeltoviricetes</taxon>
        <taxon>Cryppavirales</taxon>
        <taxon>Mitoviridae</taxon>
        <taxon>Duamitovirus</taxon>
        <taxon>Duamitovirus rhce1</taxon>
    </lineage>
</organism>
<dbReference type="EMBL" id="KM517201">
    <property type="protein sequence ID" value="AIT71973.1"/>
    <property type="molecule type" value="Genomic_RNA"/>
</dbReference>
<dbReference type="GeneID" id="80537500"/>
<dbReference type="InterPro" id="IPR008686">
    <property type="entry name" value="RNA_pol_mitovir"/>
</dbReference>
<dbReference type="InterPro" id="IPR043502">
    <property type="entry name" value="DNA/RNA_pol_sf"/>
</dbReference>
<dbReference type="RefSeq" id="YP_010799187.1">
    <property type="nucleotide sequence ID" value="NC_076574.1"/>
</dbReference>
<dbReference type="SUPFAM" id="SSF56672">
    <property type="entry name" value="DNA/RNA polymerases"/>
    <property type="match status" value="1"/>
</dbReference>
<dbReference type="Pfam" id="PF05919">
    <property type="entry name" value="Mitovir_RNA_pol"/>
    <property type="match status" value="1"/>
</dbReference>
<dbReference type="Proteomes" id="UP000831627">
    <property type="component" value="Segment"/>
</dbReference>
<evidence type="ECO:0000256" key="3">
    <source>
        <dbReference type="ARBA" id="ARBA00022695"/>
    </source>
</evidence>
<evidence type="ECO:0000256" key="4">
    <source>
        <dbReference type="SAM" id="Phobius"/>
    </source>
</evidence>
<feature type="transmembrane region" description="Helical" evidence="4">
    <location>
        <begin position="243"/>
        <end position="266"/>
    </location>
</feature>
<keyword evidence="4" id="KW-0812">Transmembrane</keyword>
<evidence type="ECO:0000313" key="6">
    <source>
        <dbReference type="Proteomes" id="UP000831627"/>
    </source>
</evidence>
<evidence type="ECO:0000256" key="1">
    <source>
        <dbReference type="ARBA" id="ARBA00022484"/>
    </source>
</evidence>
<keyword evidence="6" id="KW-1185">Reference proteome</keyword>
<evidence type="ECO:0000256" key="2">
    <source>
        <dbReference type="ARBA" id="ARBA00022679"/>
    </source>
</evidence>
<proteinExistence type="predicted"/>
<sequence length="812" mass="91257">MCIALALWRIDPIYRLRTLKTPPQVAGLAPIKEKEVKRFVHVISNLCGLTNKETSILLIISERILNIWKNSGVKFSIQYLSESLRLICNFIAGEGVADHSHWVSQFSNGIPKIVGIKGRDILVDLLKDSENGSPSRLSMMGRAIITLISIFRVQCPEHVLKFNTVTDPWKGTGTLSDSEIMRGLTAMNLGKFRLKSPKFIWSNKSGVNARFAFLSVGLDLIALIGKPRIWIGIIKYCIQVRYILFPIIFILLSISFIPLVIFNYLFVFLGEGISLNLGRLAIIKELRGKARVVGITDAWTQMLFKPLHDEIYAKLGKIPEDGTRDQLAPVKLLLSNLKNPYAVSVDLSAATDRLPVELQARILNCLGLPGDTWREILARPYEYMDREYVYAVGQPMGAYSSFAMLALTNHLIMYAAANKLGLVVVKGSGLYAILGDDVAISRGDLATEYNKIMHLLGVEINPIKGFTGKILEFAKNLFHVSGTNLSPISAKVILRAARDPIYIVPLINDYINKGYWIILNTTLSNITKLLESTHSMSVAQSTKWLFSILGPQSGFWSYSESNAGYAAWQVLFEEFLRLRVGISLTDVTRWYYKVLWNKASYPLSSVIELGEGYLRIGRFSQKPWIWSPKKFEQSCKLPSPEYMAGLTSASSMAILLPVLLYYYISALLFGILLAGVSKITGSKGLDKELLNSFKNPLESIVGELVVRILNLDFTGRARAFQVMNTPHEGVFTNIGWFQGWVSTMRLPRPMQLLNTRFKREMKSLDDDMPAVLTAERCLSANSKLLAKYYNSVRKVRRLEEKIRKLKKQGKAN</sequence>
<feature type="transmembrane region" description="Helical" evidence="4">
    <location>
        <begin position="211"/>
        <end position="231"/>
    </location>
</feature>
<keyword evidence="4" id="KW-0472">Membrane</keyword>
<dbReference type="GO" id="GO:0003968">
    <property type="term" value="F:RNA-directed RNA polymerase activity"/>
    <property type="evidence" value="ECO:0007669"/>
    <property type="project" value="UniProtKB-KW"/>
</dbReference>
<keyword evidence="2" id="KW-0808">Transferase</keyword>
<keyword evidence="4" id="KW-1133">Transmembrane helix</keyword>
<evidence type="ECO:0000313" key="5">
    <source>
        <dbReference type="EMBL" id="AIT71973.1"/>
    </source>
</evidence>
<protein>
    <submittedName>
        <fullName evidence="5">RNA-dependent RNA polymerase</fullName>
    </submittedName>
</protein>
<name>A0ABM5RNX7_9VIRU</name>